<gene>
    <name evidence="1" type="ordered locus">cauri_2026</name>
</gene>
<organism evidence="1 2">
    <name type="scientific">Corynebacterium aurimucosum (strain ATCC 700975 / DSM 44827 / CIP 107346 / CN-1)</name>
    <name type="common">Corynebacterium nigricans</name>
    <dbReference type="NCBI Taxonomy" id="548476"/>
    <lineage>
        <taxon>Bacteria</taxon>
        <taxon>Bacillati</taxon>
        <taxon>Actinomycetota</taxon>
        <taxon>Actinomycetes</taxon>
        <taxon>Mycobacteriales</taxon>
        <taxon>Corynebacteriaceae</taxon>
        <taxon>Corynebacterium</taxon>
    </lineage>
</organism>
<reference evidence="1 2" key="1">
    <citation type="journal article" date="2010" name="BMC Genomics">
        <title>Complete genome sequence and lifestyle of black-pigmented Corynebacterium aurimucosum ATCC 700975 (formerly C. nigricans CN-1) isolated from a vaginal swab of a woman with spontaneous abortion.</title>
        <authorList>
            <person name="Trost E."/>
            <person name="Gotker S."/>
            <person name="Schneider J."/>
            <person name="Schneiker-Bekel S."/>
            <person name="Szczepanowski R."/>
            <person name="Tilker A."/>
            <person name="Viehoever P."/>
            <person name="Arnold W."/>
            <person name="Bekel T."/>
            <person name="Blom J."/>
            <person name="Gartemann K.H."/>
            <person name="Linke B."/>
            <person name="Goesmann A."/>
            <person name="Puhler A."/>
            <person name="Shukla S.K."/>
            <person name="Tauch A."/>
        </authorList>
    </citation>
    <scope>NUCLEOTIDE SEQUENCE [LARGE SCALE GENOMIC DNA]</scope>
    <source>
        <strain evidence="2">ATCC 700975 / DSM 44827 / CIP 107346 / CN-1</strain>
    </source>
</reference>
<dbReference type="EMBL" id="CP001601">
    <property type="protein sequence ID" value="ACP33619.1"/>
    <property type="molecule type" value="Genomic_DNA"/>
</dbReference>
<name>C3PIG5_CORA7</name>
<protein>
    <submittedName>
        <fullName evidence="1">Uncharacterized protein</fullName>
    </submittedName>
</protein>
<accession>C3PIG5</accession>
<dbReference type="Proteomes" id="UP000002077">
    <property type="component" value="Chromosome"/>
</dbReference>
<dbReference type="HOGENOM" id="CLU_1281414_0_0_11"/>
<dbReference type="GeneID" id="31924671"/>
<dbReference type="AlphaFoldDB" id="C3PIG5"/>
<evidence type="ECO:0000313" key="1">
    <source>
        <dbReference type="EMBL" id="ACP33619.1"/>
    </source>
</evidence>
<sequence length="195" mass="21216">MHTHDNTPTPALETAERDPYEKVLLQAVVLRKLNGIHKEFKDSITRDMNPGDKRTVKNAQGLELGSVSKSAPGMKAVCTDSAVLLAMAEEQGREIVDGLPSPSDPRHEEIIRLLMELGRTDLLESAVVKEDADEIAAKVLEDWQISGHLPTGWEIKEASSPRVAINSKRSNAARAAIDHLVKEAGTVLALEAGEK</sequence>
<evidence type="ECO:0000313" key="2">
    <source>
        <dbReference type="Proteomes" id="UP000002077"/>
    </source>
</evidence>
<proteinExistence type="predicted"/>
<dbReference type="STRING" id="548476.cauri_2026"/>
<dbReference type="OrthoDB" id="4427056at2"/>
<dbReference type="RefSeq" id="WP_010191030.1">
    <property type="nucleotide sequence ID" value="NC_012590.1"/>
</dbReference>
<keyword evidence="2" id="KW-1185">Reference proteome</keyword>
<dbReference type="KEGG" id="car:cauri_2026"/>